<protein>
    <submittedName>
        <fullName evidence="2">Hemerythrin-like domain-containing protein</fullName>
    </submittedName>
</protein>
<dbReference type="Gene3D" id="1.20.120.520">
    <property type="entry name" value="nmb1532 protein domain like"/>
    <property type="match status" value="1"/>
</dbReference>
<dbReference type="Pfam" id="PF01814">
    <property type="entry name" value="Hemerythrin"/>
    <property type="match status" value="1"/>
</dbReference>
<dbReference type="EMBL" id="RKQL01000003">
    <property type="protein sequence ID" value="RPE67598.1"/>
    <property type="molecule type" value="Genomic_DNA"/>
</dbReference>
<feature type="domain" description="Hemerythrin-like" evidence="1">
    <location>
        <begin position="20"/>
        <end position="159"/>
    </location>
</feature>
<gene>
    <name evidence="2" type="ORF">EDC62_1477</name>
</gene>
<evidence type="ECO:0000313" key="2">
    <source>
        <dbReference type="EMBL" id="RPE67598.1"/>
    </source>
</evidence>
<keyword evidence="3" id="KW-1185">Reference proteome</keyword>
<proteinExistence type="predicted"/>
<evidence type="ECO:0000259" key="1">
    <source>
        <dbReference type="Pfam" id="PF01814"/>
    </source>
</evidence>
<dbReference type="AlphaFoldDB" id="A0A3N4UCP6"/>
<comment type="caution">
    <text evidence="2">The sequence shown here is derived from an EMBL/GenBank/DDBJ whole genome shotgun (WGS) entry which is preliminary data.</text>
</comment>
<sequence>MNTTISFPGFAAPVAGFDAPFDMLEGCHERVLRSLDLLERLVAHIDAQGHDAASRSAAKDVLRYFDRAAPQHHEDEERHVFPALLALGDARLREVVQQLQAEHRRFNEAWPRLRARLEDWVHAPTPAPLDADARADAAAFIAMNRAHVALEEQAAYPAARPLFSDAELARMGAEMQDRRRG</sequence>
<dbReference type="InterPro" id="IPR012312">
    <property type="entry name" value="Hemerythrin-like"/>
</dbReference>
<reference evidence="2 3" key="1">
    <citation type="submission" date="2018-11" db="EMBL/GenBank/DDBJ databases">
        <title>Genomic Encyclopedia of Type Strains, Phase IV (KMG-IV): sequencing the most valuable type-strain genomes for metagenomic binning, comparative biology and taxonomic classification.</title>
        <authorList>
            <person name="Goeker M."/>
        </authorList>
    </citation>
    <scope>NUCLEOTIDE SEQUENCE [LARGE SCALE GENOMIC DNA]</scope>
    <source>
        <strain evidence="2 3">DSM 101684</strain>
    </source>
</reference>
<dbReference type="OrthoDB" id="8898809at2"/>
<name>A0A3N4UCP6_9BURK</name>
<dbReference type="RefSeq" id="WP_124222213.1">
    <property type="nucleotide sequence ID" value="NZ_RKQL01000003.1"/>
</dbReference>
<accession>A0A3N4UCP6</accession>
<evidence type="ECO:0000313" key="3">
    <source>
        <dbReference type="Proteomes" id="UP000272193"/>
    </source>
</evidence>
<organism evidence="2 3">
    <name type="scientific">Tibeticola sediminis</name>
    <dbReference type="NCBI Taxonomy" id="1917811"/>
    <lineage>
        <taxon>Bacteria</taxon>
        <taxon>Pseudomonadati</taxon>
        <taxon>Pseudomonadota</taxon>
        <taxon>Betaproteobacteria</taxon>
        <taxon>Burkholderiales</taxon>
        <taxon>Comamonadaceae</taxon>
        <taxon>Tibeticola</taxon>
    </lineage>
</organism>
<dbReference type="Proteomes" id="UP000272193">
    <property type="component" value="Unassembled WGS sequence"/>
</dbReference>